<feature type="domain" description="F-box" evidence="1">
    <location>
        <begin position="8"/>
        <end position="39"/>
    </location>
</feature>
<proteinExistence type="predicted"/>
<feature type="domain" description="F-box associated beta-propeller type 1" evidence="2">
    <location>
        <begin position="85"/>
        <end position="273"/>
    </location>
</feature>
<sequence>MSNGIMKKLPEDVITYILLRFSVKSLLRFKFISKSCRSFEETEGFKNVLSINSSDDHDDLVLLDLYLPYLNFTRRFNELVGPCNVLFNPATRNYMSLPPSPFVNQKGFHYSFKGGIGFGFDSIGNDYKFVRISKVFLDAYWGPEKQEKKVEVYDLCIDSWRDVNPDMDQQLPSVFSNPSFEILHHGTFHWYAKTDRIYVILCFDISTEIFHNMNMPDACNVFHGKCYSLTILNQLLTLICYLPPNSNNDLTHDTMDIWIMMEYNVHQSWTKMDHLLLLQSKSGLLISYDLNSNEVKNGILSILFYIFEHFLPF</sequence>
<evidence type="ECO:0000313" key="3">
    <source>
        <dbReference type="EMBL" id="KAK4737389.1"/>
    </source>
</evidence>
<dbReference type="InterPro" id="IPR001810">
    <property type="entry name" value="F-box_dom"/>
</dbReference>
<dbReference type="InterPro" id="IPR036047">
    <property type="entry name" value="F-box-like_dom_sf"/>
</dbReference>
<dbReference type="Pfam" id="PF00646">
    <property type="entry name" value="F-box"/>
    <property type="match status" value="1"/>
</dbReference>
<organism evidence="3 4">
    <name type="scientific">Solanum pinnatisectum</name>
    <name type="common">tansyleaf nightshade</name>
    <dbReference type="NCBI Taxonomy" id="50273"/>
    <lineage>
        <taxon>Eukaryota</taxon>
        <taxon>Viridiplantae</taxon>
        <taxon>Streptophyta</taxon>
        <taxon>Embryophyta</taxon>
        <taxon>Tracheophyta</taxon>
        <taxon>Spermatophyta</taxon>
        <taxon>Magnoliopsida</taxon>
        <taxon>eudicotyledons</taxon>
        <taxon>Gunneridae</taxon>
        <taxon>Pentapetalae</taxon>
        <taxon>asterids</taxon>
        <taxon>lamiids</taxon>
        <taxon>Solanales</taxon>
        <taxon>Solanaceae</taxon>
        <taxon>Solanoideae</taxon>
        <taxon>Solaneae</taxon>
        <taxon>Solanum</taxon>
    </lineage>
</organism>
<dbReference type="AlphaFoldDB" id="A0AAV9MK61"/>
<dbReference type="SUPFAM" id="SSF81383">
    <property type="entry name" value="F-box domain"/>
    <property type="match status" value="1"/>
</dbReference>
<dbReference type="PANTHER" id="PTHR31672">
    <property type="entry name" value="BNACNNG10540D PROTEIN"/>
    <property type="match status" value="1"/>
</dbReference>
<comment type="caution">
    <text evidence="3">The sequence shown here is derived from an EMBL/GenBank/DDBJ whole genome shotgun (WGS) entry which is preliminary data.</text>
</comment>
<dbReference type="InterPro" id="IPR006527">
    <property type="entry name" value="F-box-assoc_dom_typ1"/>
</dbReference>
<dbReference type="Pfam" id="PF07734">
    <property type="entry name" value="FBA_1"/>
    <property type="match status" value="1"/>
</dbReference>
<accession>A0AAV9MK61</accession>
<evidence type="ECO:0000259" key="1">
    <source>
        <dbReference type="Pfam" id="PF00646"/>
    </source>
</evidence>
<dbReference type="InterPro" id="IPR017451">
    <property type="entry name" value="F-box-assoc_interact_dom"/>
</dbReference>
<keyword evidence="4" id="KW-1185">Reference proteome</keyword>
<gene>
    <name evidence="3" type="ORF">R3W88_001086</name>
</gene>
<dbReference type="Proteomes" id="UP001311915">
    <property type="component" value="Unassembled WGS sequence"/>
</dbReference>
<dbReference type="InterPro" id="IPR050796">
    <property type="entry name" value="SCF_F-box_component"/>
</dbReference>
<evidence type="ECO:0000313" key="4">
    <source>
        <dbReference type="Proteomes" id="UP001311915"/>
    </source>
</evidence>
<dbReference type="PANTHER" id="PTHR31672:SF13">
    <property type="entry name" value="F-BOX PROTEIN CPR30-LIKE"/>
    <property type="match status" value="1"/>
</dbReference>
<evidence type="ECO:0000259" key="2">
    <source>
        <dbReference type="Pfam" id="PF07734"/>
    </source>
</evidence>
<reference evidence="3 4" key="1">
    <citation type="submission" date="2023-10" db="EMBL/GenBank/DDBJ databases">
        <title>Genome-Wide Identification Analysis in wild type Solanum Pinnatisectum Reveals Some Genes Defensing Phytophthora Infestans.</title>
        <authorList>
            <person name="Sun C."/>
        </authorList>
    </citation>
    <scope>NUCLEOTIDE SEQUENCE [LARGE SCALE GENOMIC DNA]</scope>
    <source>
        <strain evidence="3">LQN</strain>
        <tissue evidence="3">Leaf</tissue>
    </source>
</reference>
<dbReference type="EMBL" id="JAWPEI010000001">
    <property type="protein sequence ID" value="KAK4737389.1"/>
    <property type="molecule type" value="Genomic_DNA"/>
</dbReference>
<protein>
    <submittedName>
        <fullName evidence="3">Uncharacterized protein</fullName>
    </submittedName>
</protein>
<name>A0AAV9MK61_9SOLN</name>
<dbReference type="NCBIfam" id="TIGR01640">
    <property type="entry name" value="F_box_assoc_1"/>
    <property type="match status" value="1"/>
</dbReference>